<comment type="caution">
    <text evidence="2">The sequence shown here is derived from an EMBL/GenBank/DDBJ whole genome shotgun (WGS) entry which is preliminary data.</text>
</comment>
<evidence type="ECO:0000313" key="3">
    <source>
        <dbReference type="Proteomes" id="UP001501475"/>
    </source>
</evidence>
<dbReference type="PANTHER" id="PTHR43433:SF5">
    <property type="entry name" value="AB HYDROLASE-1 DOMAIN-CONTAINING PROTEIN"/>
    <property type="match status" value="1"/>
</dbReference>
<dbReference type="Pfam" id="PF00561">
    <property type="entry name" value="Abhydrolase_1"/>
    <property type="match status" value="1"/>
</dbReference>
<feature type="domain" description="AB hydrolase-1" evidence="1">
    <location>
        <begin position="21"/>
        <end position="272"/>
    </location>
</feature>
<sequence>MPEVQVNGIQLHYDEQGSGEPMLLIMGLATQMIAWPPPMLDALQAKGFRVIRFDNRDIGLSTKTDAPRPRRKDVLAAAASARFAKSDYLLSDMADDAAGLLDALGIDSAHVVGVSMGGMIAQELTIRHPEKVRSLTSIMSNTGNRRQGRPATTFLPALRRSMMAPPAETLDQAVDMGVLAWRQISGPQFDEQEIRSLVRAAVERDPDPIGRVRQLLAINASPDRTPALRKVTAPTLVIHGLLDRLVTPSGGMATAKAVPGSRLLMFPDMAHDLPRGRIPEIVDAITANAARAGQAAPAAASA</sequence>
<gene>
    <name evidence="2" type="ORF">GCM10009810_17190</name>
</gene>
<dbReference type="InterPro" id="IPR000073">
    <property type="entry name" value="AB_hydrolase_1"/>
</dbReference>
<protein>
    <submittedName>
        <fullName evidence="2">Alpha/beta hydrolase</fullName>
    </submittedName>
</protein>
<dbReference type="InterPro" id="IPR029058">
    <property type="entry name" value="AB_hydrolase_fold"/>
</dbReference>
<organism evidence="2 3">
    <name type="scientific">Nostocoides vanveenii</name>
    <dbReference type="NCBI Taxonomy" id="330835"/>
    <lineage>
        <taxon>Bacteria</taxon>
        <taxon>Bacillati</taxon>
        <taxon>Actinomycetota</taxon>
        <taxon>Actinomycetes</taxon>
        <taxon>Micrococcales</taxon>
        <taxon>Intrasporangiaceae</taxon>
        <taxon>Nostocoides</taxon>
    </lineage>
</organism>
<keyword evidence="3" id="KW-1185">Reference proteome</keyword>
<evidence type="ECO:0000313" key="2">
    <source>
        <dbReference type="EMBL" id="GAA1758169.1"/>
    </source>
</evidence>
<dbReference type="RefSeq" id="WP_344064850.1">
    <property type="nucleotide sequence ID" value="NZ_BAAAPN010000044.1"/>
</dbReference>
<dbReference type="GO" id="GO:0016787">
    <property type="term" value="F:hydrolase activity"/>
    <property type="evidence" value="ECO:0007669"/>
    <property type="project" value="UniProtKB-KW"/>
</dbReference>
<dbReference type="Gene3D" id="3.40.50.1820">
    <property type="entry name" value="alpha/beta hydrolase"/>
    <property type="match status" value="1"/>
</dbReference>
<dbReference type="SUPFAM" id="SSF53474">
    <property type="entry name" value="alpha/beta-Hydrolases"/>
    <property type="match status" value="1"/>
</dbReference>
<name>A0ABN2KK69_9MICO</name>
<dbReference type="EMBL" id="BAAAPN010000044">
    <property type="protein sequence ID" value="GAA1758169.1"/>
    <property type="molecule type" value="Genomic_DNA"/>
</dbReference>
<dbReference type="Proteomes" id="UP001501475">
    <property type="component" value="Unassembled WGS sequence"/>
</dbReference>
<reference evidence="2 3" key="1">
    <citation type="journal article" date="2019" name="Int. J. Syst. Evol. Microbiol.">
        <title>The Global Catalogue of Microorganisms (GCM) 10K type strain sequencing project: providing services to taxonomists for standard genome sequencing and annotation.</title>
        <authorList>
            <consortium name="The Broad Institute Genomics Platform"/>
            <consortium name="The Broad Institute Genome Sequencing Center for Infectious Disease"/>
            <person name="Wu L."/>
            <person name="Ma J."/>
        </authorList>
    </citation>
    <scope>NUCLEOTIDE SEQUENCE [LARGE SCALE GENOMIC DNA]</scope>
    <source>
        <strain evidence="2 3">JCM 15591</strain>
    </source>
</reference>
<proteinExistence type="predicted"/>
<keyword evidence="2" id="KW-0378">Hydrolase</keyword>
<dbReference type="PANTHER" id="PTHR43433">
    <property type="entry name" value="HYDROLASE, ALPHA/BETA FOLD FAMILY PROTEIN"/>
    <property type="match status" value="1"/>
</dbReference>
<evidence type="ECO:0000259" key="1">
    <source>
        <dbReference type="Pfam" id="PF00561"/>
    </source>
</evidence>
<accession>A0ABN2KK69</accession>
<dbReference type="InterPro" id="IPR050471">
    <property type="entry name" value="AB_hydrolase"/>
</dbReference>